<comment type="caution">
    <text evidence="1">The sequence shown here is derived from an EMBL/GenBank/DDBJ whole genome shotgun (WGS) entry which is preliminary data.</text>
</comment>
<accession>A0ABW0EQR9</accession>
<dbReference type="RefSeq" id="WP_378248529.1">
    <property type="nucleotide sequence ID" value="NZ_JBHSKF010000007.1"/>
</dbReference>
<sequence length="46" mass="4905">MNDSDFTFDELELGELSVTAMREGVALPETGASYTNGSCCSCIDPQ</sequence>
<dbReference type="Proteomes" id="UP001596157">
    <property type="component" value="Unassembled WGS sequence"/>
</dbReference>
<organism evidence="1 2">
    <name type="scientific">Actinokineospora guangxiensis</name>
    <dbReference type="NCBI Taxonomy" id="1490288"/>
    <lineage>
        <taxon>Bacteria</taxon>
        <taxon>Bacillati</taxon>
        <taxon>Actinomycetota</taxon>
        <taxon>Actinomycetes</taxon>
        <taxon>Pseudonocardiales</taxon>
        <taxon>Pseudonocardiaceae</taxon>
        <taxon>Actinokineospora</taxon>
    </lineage>
</organism>
<keyword evidence="2" id="KW-1185">Reference proteome</keyword>
<dbReference type="Pfam" id="PF19409">
    <property type="entry name" value="Thiopep_pre"/>
    <property type="match status" value="1"/>
</dbReference>
<dbReference type="NCBIfam" id="NF033400">
    <property type="entry name" value="thiazolyl_B"/>
    <property type="match status" value="1"/>
</dbReference>
<protein>
    <submittedName>
        <fullName evidence="1">Thiazolylpeptide-type bacteriocin</fullName>
    </submittedName>
</protein>
<gene>
    <name evidence="1" type="ORF">ACFPM7_16615</name>
</gene>
<evidence type="ECO:0000313" key="1">
    <source>
        <dbReference type="EMBL" id="MFC5288685.1"/>
    </source>
</evidence>
<name>A0ABW0EQR9_9PSEU</name>
<evidence type="ECO:0000313" key="2">
    <source>
        <dbReference type="Proteomes" id="UP001596157"/>
    </source>
</evidence>
<reference evidence="2" key="1">
    <citation type="journal article" date="2019" name="Int. J. Syst. Evol. Microbiol.">
        <title>The Global Catalogue of Microorganisms (GCM) 10K type strain sequencing project: providing services to taxonomists for standard genome sequencing and annotation.</title>
        <authorList>
            <consortium name="The Broad Institute Genomics Platform"/>
            <consortium name="The Broad Institute Genome Sequencing Center for Infectious Disease"/>
            <person name="Wu L."/>
            <person name="Ma J."/>
        </authorList>
    </citation>
    <scope>NUCLEOTIDE SEQUENCE [LARGE SCALE GENOMIC DNA]</scope>
    <source>
        <strain evidence="2">CCUG 59778</strain>
    </source>
</reference>
<proteinExistence type="predicted"/>
<dbReference type="EMBL" id="JBHSKF010000007">
    <property type="protein sequence ID" value="MFC5288685.1"/>
    <property type="molecule type" value="Genomic_DNA"/>
</dbReference>